<dbReference type="SUPFAM" id="SSF54913">
    <property type="entry name" value="GlnB-like"/>
    <property type="match status" value="1"/>
</dbReference>
<evidence type="ECO:0000313" key="3">
    <source>
        <dbReference type="Proteomes" id="UP000583266"/>
    </source>
</evidence>
<dbReference type="PANTHER" id="PTHR35983">
    <property type="entry name" value="UPF0166 PROTEIN TM_0021"/>
    <property type="match status" value="1"/>
</dbReference>
<dbReference type="AlphaFoldDB" id="A0A848GST5"/>
<gene>
    <name evidence="2" type="ORF">HHL17_28240</name>
</gene>
<comment type="caution">
    <text evidence="2">The sequence shown here is derived from an EMBL/GenBank/DDBJ whole genome shotgun (WGS) entry which is preliminary data.</text>
</comment>
<dbReference type="InterPro" id="IPR015867">
    <property type="entry name" value="N-reg_PII/ATP_PRibTrfase_C"/>
</dbReference>
<dbReference type="InterPro" id="IPR003793">
    <property type="entry name" value="UPF0166"/>
</dbReference>
<dbReference type="EMBL" id="JABBGC010000003">
    <property type="protein sequence ID" value="NML41117.1"/>
    <property type="molecule type" value="Genomic_DNA"/>
</dbReference>
<keyword evidence="3" id="KW-1185">Reference proteome</keyword>
<organism evidence="2 3">
    <name type="scientific">Chitinophaga fulva</name>
    <dbReference type="NCBI Taxonomy" id="2728842"/>
    <lineage>
        <taxon>Bacteria</taxon>
        <taxon>Pseudomonadati</taxon>
        <taxon>Bacteroidota</taxon>
        <taxon>Chitinophagia</taxon>
        <taxon>Chitinophagales</taxon>
        <taxon>Chitinophagaceae</taxon>
        <taxon>Chitinophaga</taxon>
    </lineage>
</organism>
<dbReference type="RefSeq" id="WP_169228171.1">
    <property type="nucleotide sequence ID" value="NZ_JABBGC010000003.1"/>
</dbReference>
<dbReference type="PANTHER" id="PTHR35983:SF1">
    <property type="entry name" value="UPF0166 PROTEIN TM_0021"/>
    <property type="match status" value="1"/>
</dbReference>
<name>A0A848GST5_9BACT</name>
<reference evidence="2 3" key="1">
    <citation type="submission" date="2020-04" db="EMBL/GenBank/DDBJ databases">
        <title>Chitinophaga sp. G-6-1-13 sp. nov., isolated from soil.</title>
        <authorList>
            <person name="Dahal R.H."/>
            <person name="Chaudhary D.K."/>
        </authorList>
    </citation>
    <scope>NUCLEOTIDE SEQUENCE [LARGE SCALE GENOMIC DNA]</scope>
    <source>
        <strain evidence="2 3">G-6-1-13</strain>
    </source>
</reference>
<proteinExistence type="inferred from homology"/>
<accession>A0A848GST5</accession>
<dbReference type="InterPro" id="IPR011322">
    <property type="entry name" value="N-reg_PII-like_a/b"/>
</dbReference>
<dbReference type="Gene3D" id="3.30.70.120">
    <property type="match status" value="1"/>
</dbReference>
<evidence type="ECO:0000313" key="2">
    <source>
        <dbReference type="EMBL" id="NML41117.1"/>
    </source>
</evidence>
<protein>
    <submittedName>
        <fullName evidence="2">DUF190 domain-containing protein</fullName>
    </submittedName>
</protein>
<comment type="similarity">
    <text evidence="1">Belongs to the UPF0166 family.</text>
</comment>
<evidence type="ECO:0000256" key="1">
    <source>
        <dbReference type="ARBA" id="ARBA00010554"/>
    </source>
</evidence>
<sequence>MLQAQIFIDKDDMYGTRPLYEYIMQLLMNNNVKGATVYRGVMGFGVNQRMKRPDEIFSFDEPPMMITLIDEDDKVREVLKLLRSTYKGGFIITHHVDQFEA</sequence>
<dbReference type="Proteomes" id="UP000583266">
    <property type="component" value="Unassembled WGS sequence"/>
</dbReference>
<dbReference type="Pfam" id="PF02641">
    <property type="entry name" value="DUF190"/>
    <property type="match status" value="1"/>
</dbReference>